<proteinExistence type="predicted"/>
<dbReference type="PROSITE" id="PS50943">
    <property type="entry name" value="HTH_CROC1"/>
    <property type="match status" value="1"/>
</dbReference>
<dbReference type="AlphaFoldDB" id="A0AB73SZE3"/>
<dbReference type="SUPFAM" id="SSF47413">
    <property type="entry name" value="lambda repressor-like DNA-binding domains"/>
    <property type="match status" value="1"/>
</dbReference>
<keyword evidence="2" id="KW-0238">DNA-binding</keyword>
<dbReference type="GO" id="GO:0003677">
    <property type="term" value="F:DNA binding"/>
    <property type="evidence" value="ECO:0007669"/>
    <property type="project" value="UniProtKB-KW"/>
</dbReference>
<dbReference type="InterPro" id="IPR010982">
    <property type="entry name" value="Lambda_DNA-bd_dom_sf"/>
</dbReference>
<feature type="domain" description="HTH cro/C1-type" evidence="1">
    <location>
        <begin position="10"/>
        <end position="65"/>
    </location>
</feature>
<dbReference type="CDD" id="cd00093">
    <property type="entry name" value="HTH_XRE"/>
    <property type="match status" value="1"/>
</dbReference>
<sequence>MVREELAKRLKYYRELNNMTVYEVGNAVGKSGKTISAWETGRGQPDADMLIVLCRLYHIHSVADLYGEEAPLLSVDEKHLVDTFRSLNNDGRNKLLERASELLELGYVKGESEKMA</sequence>
<dbReference type="Proteomes" id="UP000245412">
    <property type="component" value="Unassembled WGS sequence"/>
</dbReference>
<comment type="caution">
    <text evidence="2">The sequence shown here is derived from an EMBL/GenBank/DDBJ whole genome shotgun (WGS) entry which is preliminary data.</text>
</comment>
<organism evidence="2 3">
    <name type="scientific">Murimonas intestini</name>
    <dbReference type="NCBI Taxonomy" id="1337051"/>
    <lineage>
        <taxon>Bacteria</taxon>
        <taxon>Bacillati</taxon>
        <taxon>Bacillota</taxon>
        <taxon>Clostridia</taxon>
        <taxon>Lachnospirales</taxon>
        <taxon>Lachnospiraceae</taxon>
        <taxon>Murimonas</taxon>
    </lineage>
</organism>
<keyword evidence="3" id="KW-1185">Reference proteome</keyword>
<gene>
    <name evidence="2" type="ORF">C7383_11553</name>
</gene>
<dbReference type="Gene3D" id="1.10.260.40">
    <property type="entry name" value="lambda repressor-like DNA-binding domains"/>
    <property type="match status" value="1"/>
</dbReference>
<protein>
    <submittedName>
        <fullName evidence="2">DNA-binding XRE family transcriptional regulator</fullName>
    </submittedName>
</protein>
<evidence type="ECO:0000313" key="3">
    <source>
        <dbReference type="Proteomes" id="UP000245412"/>
    </source>
</evidence>
<evidence type="ECO:0000259" key="1">
    <source>
        <dbReference type="PROSITE" id="PS50943"/>
    </source>
</evidence>
<accession>A0AB73SZE3</accession>
<dbReference type="EMBL" id="QGGY01000015">
    <property type="protein sequence ID" value="PWJ72897.1"/>
    <property type="molecule type" value="Genomic_DNA"/>
</dbReference>
<dbReference type="RefSeq" id="WP_257497882.1">
    <property type="nucleotide sequence ID" value="NZ_JANKBI010000015.1"/>
</dbReference>
<reference evidence="2 3" key="1">
    <citation type="submission" date="2018-05" db="EMBL/GenBank/DDBJ databases">
        <authorList>
            <person name="Goeker M."/>
            <person name="Huntemann M."/>
            <person name="Clum A."/>
            <person name="Pillay M."/>
            <person name="Palaniappan K."/>
            <person name="Varghese N."/>
            <person name="Mikhailova N."/>
            <person name="Stamatis D."/>
            <person name="Reddy T."/>
            <person name="Daum C."/>
            <person name="Shapiro N."/>
            <person name="Ivanova N."/>
            <person name="Kyrpides N."/>
            <person name="Woyke T."/>
        </authorList>
    </citation>
    <scope>NUCLEOTIDE SEQUENCE [LARGE SCALE GENOMIC DNA]</scope>
    <source>
        <strain evidence="2 3">DSM 26524</strain>
    </source>
</reference>
<dbReference type="Pfam" id="PF01381">
    <property type="entry name" value="HTH_3"/>
    <property type="match status" value="1"/>
</dbReference>
<dbReference type="SMART" id="SM00530">
    <property type="entry name" value="HTH_XRE"/>
    <property type="match status" value="1"/>
</dbReference>
<evidence type="ECO:0000313" key="2">
    <source>
        <dbReference type="EMBL" id="PWJ72897.1"/>
    </source>
</evidence>
<name>A0AB73SZE3_9FIRM</name>
<dbReference type="InterPro" id="IPR001387">
    <property type="entry name" value="Cro/C1-type_HTH"/>
</dbReference>